<dbReference type="RefSeq" id="WP_013555412.1">
    <property type="nucleotide sequence ID" value="NC_014958.1"/>
</dbReference>
<dbReference type="InterPro" id="IPR039374">
    <property type="entry name" value="SIP_fam"/>
</dbReference>
<reference evidence="3" key="2">
    <citation type="submission" date="2011-01" db="EMBL/GenBank/DDBJ databases">
        <title>The complete genome of Deinococcus maricopensis DSM 21211.</title>
        <authorList>
            <consortium name="US DOE Joint Genome Institute (JGI-PGF)"/>
            <person name="Lucas S."/>
            <person name="Copeland A."/>
            <person name="Lapidus A."/>
            <person name="Goodwin L."/>
            <person name="Pitluck S."/>
            <person name="Kyrpides N."/>
            <person name="Mavromatis K."/>
            <person name="Pagani I."/>
            <person name="Ivanova N."/>
            <person name="Ovchinnikova G."/>
            <person name="Zeytun A."/>
            <person name="Detter J.C."/>
            <person name="Han C."/>
            <person name="Land M."/>
            <person name="Hauser L."/>
            <person name="Markowitz V."/>
            <person name="Cheng J.-F."/>
            <person name="Hugenholtz P."/>
            <person name="Woyke T."/>
            <person name="Wu D."/>
            <person name="Pukall R."/>
            <person name="Gehrich-Schroeter G."/>
            <person name="Brambilla E."/>
            <person name="Klenk H.-P."/>
            <person name="Eisen J.A."/>
        </authorList>
    </citation>
    <scope>NUCLEOTIDE SEQUENCE [LARGE SCALE GENOMIC DNA]</scope>
    <source>
        <strain evidence="3">DSM 21211 / LMG 22137 / NRRL B-23946 / LB-34</strain>
    </source>
</reference>
<name>E8U470_DEIML</name>
<dbReference type="PANTHER" id="PTHR30157:SF0">
    <property type="entry name" value="NADPH-DEPENDENT FERRIC-CHELATE REDUCTASE"/>
    <property type="match status" value="1"/>
</dbReference>
<dbReference type="InterPro" id="IPR039261">
    <property type="entry name" value="FNR_nucleotide-bd"/>
</dbReference>
<dbReference type="Gene3D" id="3.20.180.10">
    <property type="entry name" value="PNP-oxidase-like"/>
    <property type="match status" value="1"/>
</dbReference>
<dbReference type="eggNOG" id="COG2375">
    <property type="taxonomic scope" value="Bacteria"/>
</dbReference>
<dbReference type="EMBL" id="CP002454">
    <property type="protein sequence ID" value="ADV65907.1"/>
    <property type="molecule type" value="Genomic_DNA"/>
</dbReference>
<dbReference type="InterPro" id="IPR017938">
    <property type="entry name" value="Riboflavin_synthase-like_b-brl"/>
</dbReference>
<dbReference type="HOGENOM" id="CLU_905279_0_0_0"/>
<dbReference type="InterPro" id="IPR019595">
    <property type="entry name" value="DUF2470"/>
</dbReference>
<dbReference type="Proteomes" id="UP000008635">
    <property type="component" value="Chromosome"/>
</dbReference>
<dbReference type="STRING" id="709986.Deima_0244"/>
<reference evidence="2 3" key="1">
    <citation type="journal article" date="2011" name="Stand. Genomic Sci.">
        <title>Complete genome sequence of Deinococcus maricopensis type strain (LB-34).</title>
        <authorList>
            <person name="Pukall R."/>
            <person name="Zeytun A."/>
            <person name="Lucas S."/>
            <person name="Lapidus A."/>
            <person name="Hammon N."/>
            <person name="Deshpande S."/>
            <person name="Nolan M."/>
            <person name="Cheng J.F."/>
            <person name="Pitluck S."/>
            <person name="Liolios K."/>
            <person name="Pagani I."/>
            <person name="Mikhailova N."/>
            <person name="Ivanova N."/>
            <person name="Mavromatis K."/>
            <person name="Pati A."/>
            <person name="Tapia R."/>
            <person name="Han C."/>
            <person name="Goodwin L."/>
            <person name="Chen A."/>
            <person name="Palaniappan K."/>
            <person name="Land M."/>
            <person name="Hauser L."/>
            <person name="Chang Y.J."/>
            <person name="Jeffries C.D."/>
            <person name="Brambilla E.M."/>
            <person name="Rohde M."/>
            <person name="Goker M."/>
            <person name="Detter J.C."/>
            <person name="Woyke T."/>
            <person name="Bristow J."/>
            <person name="Eisen J.A."/>
            <person name="Markowitz V."/>
            <person name="Hugenholtz P."/>
            <person name="Kyrpides N.C."/>
            <person name="Klenk H.P."/>
        </authorList>
    </citation>
    <scope>NUCLEOTIDE SEQUENCE [LARGE SCALE GENOMIC DNA]</scope>
    <source>
        <strain evidence="3">DSM 21211 / LMG 22137 / NRRL B-23946 / LB-34</strain>
    </source>
</reference>
<dbReference type="Pfam" id="PF10615">
    <property type="entry name" value="DUF2470"/>
    <property type="match status" value="1"/>
</dbReference>
<dbReference type="KEGG" id="dmr:Deima_0244"/>
<dbReference type="InterPro" id="IPR007037">
    <property type="entry name" value="SIP_rossman_dom"/>
</dbReference>
<feature type="domain" description="FAD-binding FR-type" evidence="1">
    <location>
        <begin position="104"/>
        <end position="209"/>
    </location>
</feature>
<evidence type="ECO:0000259" key="1">
    <source>
        <dbReference type="PROSITE" id="PS51384"/>
    </source>
</evidence>
<accession>E8U470</accession>
<dbReference type="PROSITE" id="PS51384">
    <property type="entry name" value="FAD_FR"/>
    <property type="match status" value="1"/>
</dbReference>
<dbReference type="Pfam" id="PF08021">
    <property type="entry name" value="FAD_binding_9"/>
    <property type="match status" value="1"/>
</dbReference>
<dbReference type="SUPFAM" id="SSF63380">
    <property type="entry name" value="Riboflavin synthase domain-like"/>
    <property type="match status" value="1"/>
</dbReference>
<evidence type="ECO:0000313" key="2">
    <source>
        <dbReference type="EMBL" id="ADV65907.1"/>
    </source>
</evidence>
<dbReference type="OrthoDB" id="71113at2"/>
<evidence type="ECO:0000313" key="3">
    <source>
        <dbReference type="Proteomes" id="UP000008635"/>
    </source>
</evidence>
<sequence length="331" mass="36571">MTTLTPIPHEQQQSTLDHVNEDHRPELLLTAHELGGATWAHDALLDALYEEGFRLALRADERHEQLFIPYPTPDGAAHERLRAAVGVARERRAARDGTEAPTTPIWFDGRVHAATDVTLHLRRVTLRHVTPDRAALTWQPGDAARVALNAQHDLGYTRPYTLRAANADAAEITFDVYHHDDTPGSRWVRALHPGDAVAFYGTRAETLPAWGERPLLAGDETALPTIAALLERWTHPYAPTVLLELQDPADRAYLHGVARPDGTFIHWVMPDADGGLALPDAVRALPHAPTGVWAAAETRAARALRAHLQDERGLPRTALNVTAYWKRAARA</sequence>
<dbReference type="GO" id="GO:0016491">
    <property type="term" value="F:oxidoreductase activity"/>
    <property type="evidence" value="ECO:0007669"/>
    <property type="project" value="InterPro"/>
</dbReference>
<dbReference type="InterPro" id="IPR017927">
    <property type="entry name" value="FAD-bd_FR_type"/>
</dbReference>
<keyword evidence="3" id="KW-1185">Reference proteome</keyword>
<dbReference type="Pfam" id="PF04954">
    <property type="entry name" value="SIP"/>
    <property type="match status" value="1"/>
</dbReference>
<protein>
    <submittedName>
        <fullName evidence="2">Siderophore-interacting protein</fullName>
    </submittedName>
</protein>
<dbReference type="InterPro" id="IPR037119">
    <property type="entry name" value="Haem_oxidase_HugZ-like_sf"/>
</dbReference>
<dbReference type="PANTHER" id="PTHR30157">
    <property type="entry name" value="FERRIC REDUCTASE, NADPH-DEPENDENT"/>
    <property type="match status" value="1"/>
</dbReference>
<gene>
    <name evidence="2" type="ordered locus">Deima_0244</name>
</gene>
<proteinExistence type="predicted"/>
<dbReference type="InterPro" id="IPR013113">
    <property type="entry name" value="SIP_FAD-bd"/>
</dbReference>
<dbReference type="Gene3D" id="2.40.30.10">
    <property type="entry name" value="Translation factors"/>
    <property type="match status" value="1"/>
</dbReference>
<organism evidence="2 3">
    <name type="scientific">Deinococcus maricopensis (strain DSM 21211 / LMG 22137 / NRRL B-23946 / LB-34)</name>
    <dbReference type="NCBI Taxonomy" id="709986"/>
    <lineage>
        <taxon>Bacteria</taxon>
        <taxon>Thermotogati</taxon>
        <taxon>Deinococcota</taxon>
        <taxon>Deinococci</taxon>
        <taxon>Deinococcales</taxon>
        <taxon>Deinococcaceae</taxon>
        <taxon>Deinococcus</taxon>
    </lineage>
</organism>
<dbReference type="Gene3D" id="3.40.50.80">
    <property type="entry name" value="Nucleotide-binding domain of ferredoxin-NADP reductase (FNR) module"/>
    <property type="match status" value="1"/>
</dbReference>
<dbReference type="AlphaFoldDB" id="E8U470"/>
<dbReference type="CDD" id="cd06193">
    <property type="entry name" value="siderophore_interacting"/>
    <property type="match status" value="1"/>
</dbReference>